<sequence length="469" mass="50991">MKAICLLLLATLSACKEIPVKVSGTEKAIATATETYPNNGDYIVQVRDQGDTEWKTLFTHNAVTKKYSTGQLGNAGFVILDSDFARPIEVKVTKVSGTTANARIRPLSKGIISTLTGNQLQFTLNAPVKISVEFNGDIMNNLFIFANPPEQNRPNPGDPGVIYFAPGIHNAGTINVSSGQTVYIADGALVYGHIWSGNATNVTIRGRGILDGAKLEHNPGLTRPWLVGLTNGSNVTIEGIVMRDAPMWTTVLRDVDGASIRNVKQICYNENSDGFDIVQSKNVIIEDVFVRNHDDNFSAKIHTGTAATNITLKNSTLWADRAHNMLIGPEAAGGTFDQIRFDNIDVLENAQDDNVFPGVMAIMAADGGIYKNIEWNNIRIEDFTAGKVFCVQYSNAYSSLGYGLKVQNIRFDNITYNGTHASQSKLLGFDASRNIDTVQISNYKINGTPVTGVSSGNMQVNSYVQHLSF</sequence>
<keyword evidence="7" id="KW-0624">Polysaccharide degradation</keyword>
<dbReference type="PROSITE" id="PS51257">
    <property type="entry name" value="PROKAR_LIPOPROTEIN"/>
    <property type="match status" value="1"/>
</dbReference>
<accession>A0ABV2TDR3</accession>
<comment type="function">
    <text evidence="8">Pectinolytic enzyme involved in the degradation of xylogalacturonan (xga), a galacturonan backbone heavily substituted with xylose, and which is one important component of the hairy regions of pectin. Activity requires a galacturonic acid backbone substituted with xylose.</text>
</comment>
<keyword evidence="4" id="KW-0325">Glycoprotein</keyword>
<dbReference type="EMBL" id="JBEXAC010000002">
    <property type="protein sequence ID" value="MET7000445.1"/>
    <property type="molecule type" value="Genomic_DNA"/>
</dbReference>
<comment type="similarity">
    <text evidence="1 9">Belongs to the glycosyl hydrolase 28 family.</text>
</comment>
<dbReference type="Gene3D" id="2.160.20.10">
    <property type="entry name" value="Single-stranded right-handed beta-helix, Pectin lyase-like"/>
    <property type="match status" value="1"/>
</dbReference>
<evidence type="ECO:0000256" key="6">
    <source>
        <dbReference type="ARBA" id="ARBA00023295"/>
    </source>
</evidence>
<dbReference type="Proteomes" id="UP001549749">
    <property type="component" value="Unassembled WGS sequence"/>
</dbReference>
<dbReference type="PANTHER" id="PTHR31736:SF9">
    <property type="entry name" value="ENDO-XYLOGALACTURONAN HYDROLASE A-RELATED"/>
    <property type="match status" value="1"/>
</dbReference>
<dbReference type="InterPro" id="IPR012334">
    <property type="entry name" value="Pectin_lyas_fold"/>
</dbReference>
<dbReference type="RefSeq" id="WP_354663004.1">
    <property type="nucleotide sequence ID" value="NZ_JBEXAC010000002.1"/>
</dbReference>
<keyword evidence="5" id="KW-0119">Carbohydrate metabolism</keyword>
<keyword evidence="11" id="KW-1185">Reference proteome</keyword>
<evidence type="ECO:0000313" key="11">
    <source>
        <dbReference type="Proteomes" id="UP001549749"/>
    </source>
</evidence>
<evidence type="ECO:0000256" key="4">
    <source>
        <dbReference type="ARBA" id="ARBA00023180"/>
    </source>
</evidence>
<keyword evidence="2" id="KW-0677">Repeat</keyword>
<dbReference type="SUPFAM" id="SSF51126">
    <property type="entry name" value="Pectin lyase-like"/>
    <property type="match status" value="1"/>
</dbReference>
<evidence type="ECO:0000256" key="2">
    <source>
        <dbReference type="ARBA" id="ARBA00022737"/>
    </source>
</evidence>
<evidence type="ECO:0000256" key="8">
    <source>
        <dbReference type="ARBA" id="ARBA00037278"/>
    </source>
</evidence>
<dbReference type="PANTHER" id="PTHR31736">
    <property type="match status" value="1"/>
</dbReference>
<keyword evidence="6 9" id="KW-0326">Glycosidase</keyword>
<protein>
    <submittedName>
        <fullName evidence="10">Glycosyl hydrolase family 28 protein</fullName>
    </submittedName>
</protein>
<name>A0ABV2TDR3_9BACT</name>
<comment type="caution">
    <text evidence="10">The sequence shown here is derived from an EMBL/GenBank/DDBJ whole genome shotgun (WGS) entry which is preliminary data.</text>
</comment>
<dbReference type="InterPro" id="IPR011050">
    <property type="entry name" value="Pectin_lyase_fold/virulence"/>
</dbReference>
<evidence type="ECO:0000313" key="10">
    <source>
        <dbReference type="EMBL" id="MET7000445.1"/>
    </source>
</evidence>
<evidence type="ECO:0000256" key="3">
    <source>
        <dbReference type="ARBA" id="ARBA00022801"/>
    </source>
</evidence>
<organism evidence="10 11">
    <name type="scientific">Chitinophaga defluvii</name>
    <dbReference type="NCBI Taxonomy" id="3163343"/>
    <lineage>
        <taxon>Bacteria</taxon>
        <taxon>Pseudomonadati</taxon>
        <taxon>Bacteroidota</taxon>
        <taxon>Chitinophagia</taxon>
        <taxon>Chitinophagales</taxon>
        <taxon>Chitinophagaceae</taxon>
        <taxon>Chitinophaga</taxon>
    </lineage>
</organism>
<evidence type="ECO:0000256" key="5">
    <source>
        <dbReference type="ARBA" id="ARBA00023277"/>
    </source>
</evidence>
<gene>
    <name evidence="10" type="ORF">ABR189_23845</name>
</gene>
<dbReference type="Pfam" id="PF00295">
    <property type="entry name" value="Glyco_hydro_28"/>
    <property type="match status" value="1"/>
</dbReference>
<proteinExistence type="inferred from homology"/>
<evidence type="ECO:0000256" key="7">
    <source>
        <dbReference type="ARBA" id="ARBA00023326"/>
    </source>
</evidence>
<evidence type="ECO:0000256" key="1">
    <source>
        <dbReference type="ARBA" id="ARBA00008834"/>
    </source>
</evidence>
<evidence type="ECO:0000256" key="9">
    <source>
        <dbReference type="RuleBase" id="RU361169"/>
    </source>
</evidence>
<dbReference type="GO" id="GO:0016787">
    <property type="term" value="F:hydrolase activity"/>
    <property type="evidence" value="ECO:0007669"/>
    <property type="project" value="UniProtKB-KW"/>
</dbReference>
<reference evidence="10 11" key="1">
    <citation type="submission" date="2024-06" db="EMBL/GenBank/DDBJ databases">
        <title>Chitinophaga defluvii sp. nov., isolated from municipal sewage.</title>
        <authorList>
            <person name="Zhang L."/>
        </authorList>
    </citation>
    <scope>NUCLEOTIDE SEQUENCE [LARGE SCALE GENOMIC DNA]</scope>
    <source>
        <strain evidence="10 11">H8</strain>
    </source>
</reference>
<dbReference type="InterPro" id="IPR000743">
    <property type="entry name" value="Glyco_hydro_28"/>
</dbReference>
<keyword evidence="3 9" id="KW-0378">Hydrolase</keyword>